<evidence type="ECO:0000313" key="2">
    <source>
        <dbReference type="EMBL" id="KAB6337339.1"/>
    </source>
</evidence>
<reference evidence="3 4" key="1">
    <citation type="journal article" date="2019" name="Nat. Med.">
        <title>A library of human gut bacterial isolates paired with longitudinal multiomics data enables mechanistic microbiome research.</title>
        <authorList>
            <person name="Poyet M."/>
            <person name="Groussin M."/>
            <person name="Gibbons S.M."/>
            <person name="Avila-Pacheco J."/>
            <person name="Jiang X."/>
            <person name="Kearney S.M."/>
            <person name="Perrotta A.R."/>
            <person name="Berdy B."/>
            <person name="Zhao S."/>
            <person name="Lieberman T.D."/>
            <person name="Swanson P.K."/>
            <person name="Smith M."/>
            <person name="Roesemann S."/>
            <person name="Alexander J.E."/>
            <person name="Rich S.A."/>
            <person name="Livny J."/>
            <person name="Vlamakis H."/>
            <person name="Clish C."/>
            <person name="Bullock K."/>
            <person name="Deik A."/>
            <person name="Scott J."/>
            <person name="Pierce K.A."/>
            <person name="Xavier R.J."/>
            <person name="Alm E.J."/>
        </authorList>
    </citation>
    <scope>NUCLEOTIDE SEQUENCE [LARGE SCALE GENOMIC DNA]</scope>
    <source>
        <strain evidence="2 3">BIOML-A16</strain>
        <strain evidence="1 4">BIOML-A62</strain>
    </source>
</reference>
<dbReference type="RefSeq" id="WP_151921636.1">
    <property type="nucleotide sequence ID" value="NZ_JABFCE010000058.1"/>
</dbReference>
<accession>A0A6A2RQ43</accession>
<proteinExistence type="predicted"/>
<dbReference type="AlphaFoldDB" id="A0A6A2RQ43"/>
<dbReference type="EMBL" id="WDEH01000055">
    <property type="protein sequence ID" value="KAB6132244.1"/>
    <property type="molecule type" value="Genomic_DNA"/>
</dbReference>
<sequence>MHRNTERPRNAAGEGMFQLNTDGVLLWGAGLCGRRYSRCTHCHEPHGGTVSNQTKSFKHDFFPVC</sequence>
<dbReference type="Proteomes" id="UP000438288">
    <property type="component" value="Unassembled WGS sequence"/>
</dbReference>
<organism evidence="2 3">
    <name type="scientific">Bacteroides xylanisolvens</name>
    <dbReference type="NCBI Taxonomy" id="371601"/>
    <lineage>
        <taxon>Bacteria</taxon>
        <taxon>Pseudomonadati</taxon>
        <taxon>Bacteroidota</taxon>
        <taxon>Bacteroidia</taxon>
        <taxon>Bacteroidales</taxon>
        <taxon>Bacteroidaceae</taxon>
        <taxon>Bacteroides</taxon>
    </lineage>
</organism>
<evidence type="ECO:0000313" key="4">
    <source>
        <dbReference type="Proteomes" id="UP000487596"/>
    </source>
</evidence>
<evidence type="ECO:0000313" key="3">
    <source>
        <dbReference type="Proteomes" id="UP000438288"/>
    </source>
</evidence>
<dbReference type="Proteomes" id="UP000487596">
    <property type="component" value="Unassembled WGS sequence"/>
</dbReference>
<comment type="caution">
    <text evidence="2">The sequence shown here is derived from an EMBL/GenBank/DDBJ whole genome shotgun (WGS) entry which is preliminary data.</text>
</comment>
<gene>
    <name evidence="1" type="ORF">GA424_22685</name>
    <name evidence="2" type="ORF">GAZ43_18895</name>
</gene>
<dbReference type="EMBL" id="WDCP01000057">
    <property type="protein sequence ID" value="KAB6337339.1"/>
    <property type="molecule type" value="Genomic_DNA"/>
</dbReference>
<protein>
    <submittedName>
        <fullName evidence="2">Uncharacterized protein</fullName>
    </submittedName>
</protein>
<evidence type="ECO:0000313" key="1">
    <source>
        <dbReference type="EMBL" id="KAB6132244.1"/>
    </source>
</evidence>
<name>A0A6A2RQ43_9BACE</name>